<sequence>MENKNVLKTALGVGVLGTAAVALGYYYFNEEKSQESESESESELENVSTVADSTLLDSITEDVIEEMKEKKTQMKSFWEQSYKTLTGSDNEESATKAE</sequence>
<accession>A0A6C0C3P2</accession>
<dbReference type="EMBL" id="MN739316">
    <property type="protein sequence ID" value="QHS98379.1"/>
    <property type="molecule type" value="Genomic_DNA"/>
</dbReference>
<evidence type="ECO:0000313" key="2">
    <source>
        <dbReference type="EMBL" id="QHS98379.1"/>
    </source>
</evidence>
<keyword evidence="1" id="KW-0812">Transmembrane</keyword>
<dbReference type="AlphaFoldDB" id="A0A6C0C3P2"/>
<protein>
    <submittedName>
        <fullName evidence="2">Uncharacterized protein</fullName>
    </submittedName>
</protein>
<keyword evidence="1" id="KW-0472">Membrane</keyword>
<keyword evidence="1" id="KW-1133">Transmembrane helix</keyword>
<evidence type="ECO:0000256" key="1">
    <source>
        <dbReference type="SAM" id="Phobius"/>
    </source>
</evidence>
<proteinExistence type="predicted"/>
<organism evidence="2">
    <name type="scientific">viral metagenome</name>
    <dbReference type="NCBI Taxonomy" id="1070528"/>
    <lineage>
        <taxon>unclassified sequences</taxon>
        <taxon>metagenomes</taxon>
        <taxon>organismal metagenomes</taxon>
    </lineage>
</organism>
<feature type="transmembrane region" description="Helical" evidence="1">
    <location>
        <begin position="6"/>
        <end position="28"/>
    </location>
</feature>
<reference evidence="2" key="1">
    <citation type="journal article" date="2020" name="Nature">
        <title>Giant virus diversity and host interactions through global metagenomics.</title>
        <authorList>
            <person name="Schulz F."/>
            <person name="Roux S."/>
            <person name="Paez-Espino D."/>
            <person name="Jungbluth S."/>
            <person name="Walsh D.A."/>
            <person name="Denef V.J."/>
            <person name="McMahon K.D."/>
            <person name="Konstantinidis K.T."/>
            <person name="Eloe-Fadrosh E.A."/>
            <person name="Kyrpides N.C."/>
            <person name="Woyke T."/>
        </authorList>
    </citation>
    <scope>NUCLEOTIDE SEQUENCE</scope>
    <source>
        <strain evidence="2">GVMAG-M-3300020185-18</strain>
    </source>
</reference>
<name>A0A6C0C3P2_9ZZZZ</name>